<sequence>MSPLLTGRFFNPLVERAADPSIVRTGGFYYLVLVDGFHNITIRRSATLDGLHEATPSVVWRPPACPAAACAEVWAPELQLVDGTWWIYFAAENGGGNASHRMYALSGRGPNPDSLRLPRSGRAARRRVGDRRHLPHSSARELLPVVGMAQR</sequence>
<keyword evidence="2" id="KW-0732">Signal</keyword>
<comment type="similarity">
    <text evidence="1">Belongs to the glycosyl hydrolase 43 family.</text>
</comment>
<accession>A0ABQ2IUS0</accession>
<dbReference type="SUPFAM" id="SSF75005">
    <property type="entry name" value="Arabinanase/levansucrase/invertase"/>
    <property type="match status" value="1"/>
</dbReference>
<evidence type="ECO:0000256" key="2">
    <source>
        <dbReference type="ARBA" id="ARBA00022729"/>
    </source>
</evidence>
<evidence type="ECO:0000256" key="1">
    <source>
        <dbReference type="ARBA" id="ARBA00009865"/>
    </source>
</evidence>
<dbReference type="Gene3D" id="2.115.10.20">
    <property type="entry name" value="Glycosyl hydrolase domain, family 43"/>
    <property type="match status" value="1"/>
</dbReference>
<dbReference type="InterPro" id="IPR006710">
    <property type="entry name" value="Glyco_hydro_43"/>
</dbReference>
<keyword evidence="6" id="KW-1185">Reference proteome</keyword>
<organism evidence="5 6">
    <name type="scientific">Lentzea pudingi</name>
    <dbReference type="NCBI Taxonomy" id="1789439"/>
    <lineage>
        <taxon>Bacteria</taxon>
        <taxon>Bacillati</taxon>
        <taxon>Actinomycetota</taxon>
        <taxon>Actinomycetes</taxon>
        <taxon>Pseudonocardiales</taxon>
        <taxon>Pseudonocardiaceae</taxon>
        <taxon>Lentzea</taxon>
    </lineage>
</organism>
<name>A0ABQ2IUS0_9PSEU</name>
<dbReference type="PANTHER" id="PTHR43817:SF1">
    <property type="entry name" value="HYDROLASE, FAMILY 43, PUTATIVE (AFU_ORTHOLOGUE AFUA_3G01660)-RELATED"/>
    <property type="match status" value="1"/>
</dbReference>
<dbReference type="EMBL" id="BMNC01000038">
    <property type="protein sequence ID" value="GGN30346.1"/>
    <property type="molecule type" value="Genomic_DNA"/>
</dbReference>
<dbReference type="Pfam" id="PF04616">
    <property type="entry name" value="Glyco_hydro_43"/>
    <property type="match status" value="1"/>
</dbReference>
<dbReference type="Proteomes" id="UP000597656">
    <property type="component" value="Unassembled WGS sequence"/>
</dbReference>
<evidence type="ECO:0000256" key="3">
    <source>
        <dbReference type="ARBA" id="ARBA00022801"/>
    </source>
</evidence>
<evidence type="ECO:0008006" key="7">
    <source>
        <dbReference type="Google" id="ProtNLM"/>
    </source>
</evidence>
<reference evidence="6" key="1">
    <citation type="journal article" date="2019" name="Int. J. Syst. Evol. Microbiol.">
        <title>The Global Catalogue of Microorganisms (GCM) 10K type strain sequencing project: providing services to taxonomists for standard genome sequencing and annotation.</title>
        <authorList>
            <consortium name="The Broad Institute Genomics Platform"/>
            <consortium name="The Broad Institute Genome Sequencing Center for Infectious Disease"/>
            <person name="Wu L."/>
            <person name="Ma J."/>
        </authorList>
    </citation>
    <scope>NUCLEOTIDE SEQUENCE [LARGE SCALE GENOMIC DNA]</scope>
    <source>
        <strain evidence="6">CGMCC 4.7319</strain>
    </source>
</reference>
<gene>
    <name evidence="5" type="ORF">GCM10011609_88090</name>
</gene>
<keyword evidence="4" id="KW-0326">Glycosidase</keyword>
<proteinExistence type="inferred from homology"/>
<comment type="caution">
    <text evidence="5">The sequence shown here is derived from an EMBL/GenBank/DDBJ whole genome shotgun (WGS) entry which is preliminary data.</text>
</comment>
<dbReference type="PANTHER" id="PTHR43817">
    <property type="entry name" value="GLYCOSYL HYDROLASE"/>
    <property type="match status" value="1"/>
</dbReference>
<evidence type="ECO:0000313" key="6">
    <source>
        <dbReference type="Proteomes" id="UP000597656"/>
    </source>
</evidence>
<dbReference type="InterPro" id="IPR023296">
    <property type="entry name" value="Glyco_hydro_beta-prop_sf"/>
</dbReference>
<evidence type="ECO:0000313" key="5">
    <source>
        <dbReference type="EMBL" id="GGN30346.1"/>
    </source>
</evidence>
<keyword evidence="3" id="KW-0378">Hydrolase</keyword>
<protein>
    <recommendedName>
        <fullName evidence="7">Glycosyl hydrolases family 43</fullName>
    </recommendedName>
</protein>
<evidence type="ECO:0000256" key="4">
    <source>
        <dbReference type="ARBA" id="ARBA00023295"/>
    </source>
</evidence>
<dbReference type="RefSeq" id="WP_189160779.1">
    <property type="nucleotide sequence ID" value="NZ_BMNC01000038.1"/>
</dbReference>